<sequence length="212" mass="23382">MRLLAWLWVAASWVAAASSSILTQIPNSIIIPENKSASIICGGEAQNDQNAFFWYRQTNGTYDFQFLMHTSTIGRETRAQGIEQRFKTTLRPRPEFCVLKISMLKKEDSGVYYCAISHGGTFTAASRINLTVGELPPPPPPTTKPTKPKPRKPCHCSSGILKTKGFSCGSLVLGPLAAGAAALLVAVVSTLYYFSRLPKKCRHRMIKKKLLH</sequence>
<dbReference type="PROSITE" id="PS50835">
    <property type="entry name" value="IG_LIKE"/>
    <property type="match status" value="1"/>
</dbReference>
<evidence type="ECO:0000256" key="11">
    <source>
        <dbReference type="SAM" id="Phobius"/>
    </source>
</evidence>
<evidence type="ECO:0000256" key="6">
    <source>
        <dbReference type="ARBA" id="ARBA00023130"/>
    </source>
</evidence>
<keyword evidence="8" id="KW-1015">Disulfide bond</keyword>
<dbReference type="SMART" id="SM00409">
    <property type="entry name" value="IG"/>
    <property type="match status" value="1"/>
</dbReference>
<dbReference type="InterPro" id="IPR036179">
    <property type="entry name" value="Ig-like_dom_sf"/>
</dbReference>
<dbReference type="InterPro" id="IPR013783">
    <property type="entry name" value="Ig-like_fold"/>
</dbReference>
<evidence type="ECO:0000256" key="10">
    <source>
        <dbReference type="ARBA" id="ARBA00023319"/>
    </source>
</evidence>
<evidence type="ECO:0000256" key="7">
    <source>
        <dbReference type="ARBA" id="ARBA00023136"/>
    </source>
</evidence>
<dbReference type="EMBL" id="JAGXEW010000002">
    <property type="protein sequence ID" value="KAK1174152.1"/>
    <property type="molecule type" value="Genomic_DNA"/>
</dbReference>
<name>A0AAD8GGL2_ACIOX</name>
<keyword evidence="5 11" id="KW-1133">Transmembrane helix</keyword>
<evidence type="ECO:0000256" key="4">
    <source>
        <dbReference type="ARBA" id="ARBA00022859"/>
    </source>
</evidence>
<dbReference type="InterPro" id="IPR003599">
    <property type="entry name" value="Ig_sub"/>
</dbReference>
<dbReference type="Pfam" id="PF07686">
    <property type="entry name" value="V-set"/>
    <property type="match status" value="1"/>
</dbReference>
<dbReference type="GO" id="GO:0042288">
    <property type="term" value="F:MHC class I protein binding"/>
    <property type="evidence" value="ECO:0007669"/>
    <property type="project" value="InterPro"/>
</dbReference>
<dbReference type="Gene3D" id="2.60.40.10">
    <property type="entry name" value="Immunoglobulins"/>
    <property type="match status" value="1"/>
</dbReference>
<keyword evidence="2 11" id="KW-0812">Transmembrane</keyword>
<dbReference type="SUPFAM" id="SSF48726">
    <property type="entry name" value="Immunoglobulin"/>
    <property type="match status" value="1"/>
</dbReference>
<dbReference type="InterPro" id="IPR042414">
    <property type="entry name" value="CD8B"/>
</dbReference>
<dbReference type="GO" id="GO:0009986">
    <property type="term" value="C:cell surface"/>
    <property type="evidence" value="ECO:0007669"/>
    <property type="project" value="TreeGrafter"/>
</dbReference>
<feature type="chain" id="PRO_5042206103" evidence="12">
    <location>
        <begin position="20"/>
        <end position="212"/>
    </location>
</feature>
<evidence type="ECO:0000256" key="12">
    <source>
        <dbReference type="SAM" id="SignalP"/>
    </source>
</evidence>
<keyword evidence="4" id="KW-0391">Immunity</keyword>
<comment type="subcellular location">
    <subcellularLocation>
        <location evidence="1">Membrane</location>
        <topology evidence="1">Single-pass type I membrane protein</topology>
    </subcellularLocation>
</comment>
<keyword evidence="3 12" id="KW-0732">Signal</keyword>
<accession>A0AAD8GGL2</accession>
<protein>
    <submittedName>
        <fullName evidence="14">T-cell surface glycoprotein CD8 beta chain-like</fullName>
    </submittedName>
</protein>
<dbReference type="PANTHER" id="PTHR11292">
    <property type="entry name" value="T-CELL SURFACE GLYCOPROTEIN CD8 BETA CHAIN"/>
    <property type="match status" value="1"/>
</dbReference>
<gene>
    <name evidence="14" type="primary">CD8B</name>
    <name evidence="14" type="ORF">AOXY_G1603</name>
</gene>
<dbReference type="InterPro" id="IPR013106">
    <property type="entry name" value="Ig_V-set"/>
</dbReference>
<dbReference type="InterPro" id="IPR007110">
    <property type="entry name" value="Ig-like_dom"/>
</dbReference>
<dbReference type="CDD" id="cd00099">
    <property type="entry name" value="IgV"/>
    <property type="match status" value="1"/>
</dbReference>
<dbReference type="AlphaFoldDB" id="A0AAD8GGL2"/>
<evidence type="ECO:0000256" key="5">
    <source>
        <dbReference type="ARBA" id="ARBA00022989"/>
    </source>
</evidence>
<evidence type="ECO:0000313" key="14">
    <source>
        <dbReference type="EMBL" id="KAK1174152.1"/>
    </source>
</evidence>
<evidence type="ECO:0000256" key="9">
    <source>
        <dbReference type="ARBA" id="ARBA00023180"/>
    </source>
</evidence>
<dbReference type="GO" id="GO:0016020">
    <property type="term" value="C:membrane"/>
    <property type="evidence" value="ECO:0007669"/>
    <property type="project" value="UniProtKB-SubCell"/>
</dbReference>
<keyword evidence="10" id="KW-0393">Immunoglobulin domain</keyword>
<feature type="domain" description="Ig-like" evidence="13">
    <location>
        <begin position="20"/>
        <end position="131"/>
    </location>
</feature>
<organism evidence="14 15">
    <name type="scientific">Acipenser oxyrinchus oxyrinchus</name>
    <dbReference type="NCBI Taxonomy" id="40147"/>
    <lineage>
        <taxon>Eukaryota</taxon>
        <taxon>Metazoa</taxon>
        <taxon>Chordata</taxon>
        <taxon>Craniata</taxon>
        <taxon>Vertebrata</taxon>
        <taxon>Euteleostomi</taxon>
        <taxon>Actinopterygii</taxon>
        <taxon>Chondrostei</taxon>
        <taxon>Acipenseriformes</taxon>
        <taxon>Acipenseridae</taxon>
        <taxon>Acipenser</taxon>
    </lineage>
</organism>
<reference evidence="14" key="1">
    <citation type="submission" date="2022-02" db="EMBL/GenBank/DDBJ databases">
        <title>Atlantic sturgeon de novo genome assembly.</title>
        <authorList>
            <person name="Stock M."/>
            <person name="Klopp C."/>
            <person name="Guiguen Y."/>
            <person name="Cabau C."/>
            <person name="Parinello H."/>
            <person name="Santidrian Yebra-Pimentel E."/>
            <person name="Kuhl H."/>
            <person name="Dirks R.P."/>
            <person name="Guessner J."/>
            <person name="Wuertz S."/>
            <person name="Du K."/>
            <person name="Schartl M."/>
        </authorList>
    </citation>
    <scope>NUCLEOTIDE SEQUENCE</scope>
    <source>
        <strain evidence="14">STURGEONOMICS-FGT-2020</strain>
        <tissue evidence="14">Whole blood</tissue>
    </source>
</reference>
<evidence type="ECO:0000259" key="13">
    <source>
        <dbReference type="PROSITE" id="PS50835"/>
    </source>
</evidence>
<evidence type="ECO:0000256" key="1">
    <source>
        <dbReference type="ARBA" id="ARBA00004479"/>
    </source>
</evidence>
<keyword evidence="9" id="KW-0325">Glycoprotein</keyword>
<proteinExistence type="predicted"/>
<dbReference type="GO" id="GO:0002250">
    <property type="term" value="P:adaptive immune response"/>
    <property type="evidence" value="ECO:0007669"/>
    <property type="project" value="UniProtKB-KW"/>
</dbReference>
<dbReference type="GO" id="GO:0015026">
    <property type="term" value="F:coreceptor activity"/>
    <property type="evidence" value="ECO:0007669"/>
    <property type="project" value="InterPro"/>
</dbReference>
<feature type="transmembrane region" description="Helical" evidence="11">
    <location>
        <begin position="171"/>
        <end position="194"/>
    </location>
</feature>
<evidence type="ECO:0000256" key="8">
    <source>
        <dbReference type="ARBA" id="ARBA00023157"/>
    </source>
</evidence>
<evidence type="ECO:0000256" key="2">
    <source>
        <dbReference type="ARBA" id="ARBA00022692"/>
    </source>
</evidence>
<dbReference type="PANTHER" id="PTHR11292:SF7">
    <property type="entry name" value="T-CELL SURFACE GLYCOPROTEIN CD8 BETA CHAIN-RELATED"/>
    <property type="match status" value="1"/>
</dbReference>
<keyword evidence="7 11" id="KW-0472">Membrane</keyword>
<keyword evidence="6" id="KW-1064">Adaptive immunity</keyword>
<evidence type="ECO:0000256" key="3">
    <source>
        <dbReference type="ARBA" id="ARBA00022729"/>
    </source>
</evidence>
<comment type="caution">
    <text evidence="14">The sequence shown here is derived from an EMBL/GenBank/DDBJ whole genome shotgun (WGS) entry which is preliminary data.</text>
</comment>
<evidence type="ECO:0000313" key="15">
    <source>
        <dbReference type="Proteomes" id="UP001230051"/>
    </source>
</evidence>
<dbReference type="Proteomes" id="UP001230051">
    <property type="component" value="Unassembled WGS sequence"/>
</dbReference>
<keyword evidence="15" id="KW-1185">Reference proteome</keyword>
<dbReference type="GO" id="GO:0050776">
    <property type="term" value="P:regulation of immune response"/>
    <property type="evidence" value="ECO:0007669"/>
    <property type="project" value="InterPro"/>
</dbReference>
<feature type="signal peptide" evidence="12">
    <location>
        <begin position="1"/>
        <end position="19"/>
    </location>
</feature>